<dbReference type="RefSeq" id="WP_209593082.1">
    <property type="nucleotide sequence ID" value="NZ_JAGJCF010000002.1"/>
</dbReference>
<name>A0ABS4BD31_9HYPH</name>
<reference evidence="1 2" key="1">
    <citation type="submission" date="2021-04" db="EMBL/GenBank/DDBJ databases">
        <title>Whole genome sequence of Jiella sp. KSK16Y-1.</title>
        <authorList>
            <person name="Tuo L."/>
        </authorList>
    </citation>
    <scope>NUCLEOTIDE SEQUENCE [LARGE SCALE GENOMIC DNA]</scope>
    <source>
        <strain evidence="1 2">KSK16Y-1</strain>
    </source>
</reference>
<proteinExistence type="predicted"/>
<organism evidence="1 2">
    <name type="scientific">Jiella mangrovi</name>
    <dbReference type="NCBI Taxonomy" id="2821407"/>
    <lineage>
        <taxon>Bacteria</taxon>
        <taxon>Pseudomonadati</taxon>
        <taxon>Pseudomonadota</taxon>
        <taxon>Alphaproteobacteria</taxon>
        <taxon>Hyphomicrobiales</taxon>
        <taxon>Aurantimonadaceae</taxon>
        <taxon>Jiella</taxon>
    </lineage>
</organism>
<dbReference type="EMBL" id="JAGJCF010000002">
    <property type="protein sequence ID" value="MBP0614649.1"/>
    <property type="molecule type" value="Genomic_DNA"/>
</dbReference>
<gene>
    <name evidence="1" type="ORF">J6595_03545</name>
</gene>
<evidence type="ECO:0000313" key="2">
    <source>
        <dbReference type="Proteomes" id="UP000678276"/>
    </source>
</evidence>
<accession>A0ABS4BD31</accession>
<evidence type="ECO:0000313" key="1">
    <source>
        <dbReference type="EMBL" id="MBP0614649.1"/>
    </source>
</evidence>
<comment type="caution">
    <text evidence="1">The sequence shown here is derived from an EMBL/GenBank/DDBJ whole genome shotgun (WGS) entry which is preliminary data.</text>
</comment>
<protein>
    <submittedName>
        <fullName evidence="1">Uncharacterized protein</fullName>
    </submittedName>
</protein>
<dbReference type="Proteomes" id="UP000678276">
    <property type="component" value="Unassembled WGS sequence"/>
</dbReference>
<sequence length="75" mass="8407">MQFFQPVENISDFKNLDEGEILCGYMDGISGSPCTLSKVSRSYWHGWRNGLVDGGFTEQDDSQLRLEAQFSALPS</sequence>
<keyword evidence="2" id="KW-1185">Reference proteome</keyword>